<evidence type="ECO:0000256" key="2">
    <source>
        <dbReference type="ARBA" id="ARBA00023163"/>
    </source>
</evidence>
<dbReference type="PROSITE" id="PS01124">
    <property type="entry name" value="HTH_ARAC_FAMILY_2"/>
    <property type="match status" value="1"/>
</dbReference>
<keyword evidence="6" id="KW-1185">Reference proteome</keyword>
<dbReference type="GO" id="GO:0003700">
    <property type="term" value="F:DNA-binding transcription factor activity"/>
    <property type="evidence" value="ECO:0007669"/>
    <property type="project" value="InterPro"/>
</dbReference>
<evidence type="ECO:0000259" key="4">
    <source>
        <dbReference type="PROSITE" id="PS01124"/>
    </source>
</evidence>
<proteinExistence type="predicted"/>
<sequence length="379" mass="40626">MRAKRIGFLLIDGFALMSATSAMEPLRAANMLGGSDRYTLRFLSARGGWQISSVGGAFETEPLAEAAPGFDILFVVAGGDPLTFDDPQVLGWLRRQARAGVPLGGISGGAVILAKAGVLQSRRFTVHWEHLDDLRRAYPAALIERRLFVIDRDRYTCAGGMAALDMMHALITRDHGAALARRVSDWFIHTGIRGAEAPQSSMLAEHYGLRHRALSAAVELMDSHIADPLALEDLAQLSGIGTRQLERLAQEQLGQSVMSFYRQLRLDKADALLQRSNLPLSEVAQTTGFASYGHFSRLFSAHTGQSPKARRAQLHRASKGRAERGDTGRTGTQELGGARTAGRPNGGAESPPDGGPNGSPKDGADGGPDADPRGTDPRS</sequence>
<protein>
    <submittedName>
        <fullName evidence="5">GlxA family transcriptional regulator</fullName>
    </submittedName>
</protein>
<feature type="domain" description="HTH araC/xylS-type" evidence="4">
    <location>
        <begin position="215"/>
        <end position="313"/>
    </location>
</feature>
<dbReference type="AlphaFoldDB" id="A0A438AD13"/>
<dbReference type="Pfam" id="PF01965">
    <property type="entry name" value="DJ-1_PfpI"/>
    <property type="match status" value="1"/>
</dbReference>
<reference evidence="5 6" key="1">
    <citation type="submission" date="2018-11" db="EMBL/GenBank/DDBJ databases">
        <title>Mesobaculum littorinae gen. nov., sp. nov., isolated from Littorina scabra that represents a novel genus of the order Rhodobacteraceae.</title>
        <authorList>
            <person name="Li F."/>
        </authorList>
    </citation>
    <scope>NUCLEOTIDE SEQUENCE [LARGE SCALE GENOMIC DNA]</scope>
    <source>
        <strain evidence="5 6">M0103</strain>
    </source>
</reference>
<keyword evidence="2" id="KW-0804">Transcription</keyword>
<keyword evidence="1" id="KW-0805">Transcription regulation</keyword>
<dbReference type="EMBL" id="RQXX01000010">
    <property type="protein sequence ID" value="RVV96586.1"/>
    <property type="molecule type" value="Genomic_DNA"/>
</dbReference>
<name>A0A438AD13_9RHOB</name>
<dbReference type="SUPFAM" id="SSF52317">
    <property type="entry name" value="Class I glutamine amidotransferase-like"/>
    <property type="match status" value="1"/>
</dbReference>
<feature type="region of interest" description="Disordered" evidence="3">
    <location>
        <begin position="302"/>
        <end position="379"/>
    </location>
</feature>
<dbReference type="Pfam" id="PF12833">
    <property type="entry name" value="HTH_18"/>
    <property type="match status" value="1"/>
</dbReference>
<organism evidence="5 6">
    <name type="scientific">Mesobaculum littorinae</name>
    <dbReference type="NCBI Taxonomy" id="2486419"/>
    <lineage>
        <taxon>Bacteria</taxon>
        <taxon>Pseudomonadati</taxon>
        <taxon>Pseudomonadota</taxon>
        <taxon>Alphaproteobacteria</taxon>
        <taxon>Rhodobacterales</taxon>
        <taxon>Roseobacteraceae</taxon>
        <taxon>Mesobaculum</taxon>
    </lineage>
</organism>
<dbReference type="RefSeq" id="WP_127907996.1">
    <property type="nucleotide sequence ID" value="NZ_RQXX01000010.1"/>
</dbReference>
<dbReference type="InterPro" id="IPR002818">
    <property type="entry name" value="DJ-1/PfpI"/>
</dbReference>
<dbReference type="InterPro" id="IPR009057">
    <property type="entry name" value="Homeodomain-like_sf"/>
</dbReference>
<dbReference type="InterPro" id="IPR052158">
    <property type="entry name" value="INH-QAR"/>
</dbReference>
<dbReference type="InterPro" id="IPR018060">
    <property type="entry name" value="HTH_AraC"/>
</dbReference>
<dbReference type="Proteomes" id="UP000285908">
    <property type="component" value="Unassembled WGS sequence"/>
</dbReference>
<dbReference type="InterPro" id="IPR029062">
    <property type="entry name" value="Class_I_gatase-like"/>
</dbReference>
<evidence type="ECO:0000313" key="5">
    <source>
        <dbReference type="EMBL" id="RVV96586.1"/>
    </source>
</evidence>
<dbReference type="PANTHER" id="PTHR43130">
    <property type="entry name" value="ARAC-FAMILY TRANSCRIPTIONAL REGULATOR"/>
    <property type="match status" value="1"/>
</dbReference>
<dbReference type="PANTHER" id="PTHR43130:SF3">
    <property type="entry name" value="HTH-TYPE TRANSCRIPTIONAL REGULATOR RV1931C"/>
    <property type="match status" value="1"/>
</dbReference>
<dbReference type="SMART" id="SM00342">
    <property type="entry name" value="HTH_ARAC"/>
    <property type="match status" value="1"/>
</dbReference>
<comment type="caution">
    <text evidence="5">The sequence shown here is derived from an EMBL/GenBank/DDBJ whole genome shotgun (WGS) entry which is preliminary data.</text>
</comment>
<dbReference type="SUPFAM" id="SSF46689">
    <property type="entry name" value="Homeodomain-like"/>
    <property type="match status" value="1"/>
</dbReference>
<dbReference type="CDD" id="cd03136">
    <property type="entry name" value="GATase1_AraC_ArgR_like"/>
    <property type="match status" value="1"/>
</dbReference>
<dbReference type="OrthoDB" id="9793400at2"/>
<dbReference type="Gene3D" id="3.40.50.880">
    <property type="match status" value="1"/>
</dbReference>
<dbReference type="GO" id="GO:0043565">
    <property type="term" value="F:sequence-specific DNA binding"/>
    <property type="evidence" value="ECO:0007669"/>
    <property type="project" value="InterPro"/>
</dbReference>
<gene>
    <name evidence="5" type="ORF">EKE94_17830</name>
</gene>
<evidence type="ECO:0000313" key="6">
    <source>
        <dbReference type="Proteomes" id="UP000285908"/>
    </source>
</evidence>
<feature type="compositionally biased region" description="Basic and acidic residues" evidence="3">
    <location>
        <begin position="370"/>
        <end position="379"/>
    </location>
</feature>
<evidence type="ECO:0000256" key="1">
    <source>
        <dbReference type="ARBA" id="ARBA00023015"/>
    </source>
</evidence>
<evidence type="ECO:0000256" key="3">
    <source>
        <dbReference type="SAM" id="MobiDB-lite"/>
    </source>
</evidence>
<dbReference type="Gene3D" id="1.10.10.60">
    <property type="entry name" value="Homeodomain-like"/>
    <property type="match status" value="1"/>
</dbReference>
<accession>A0A438AD13</accession>
<feature type="compositionally biased region" description="Basic residues" evidence="3">
    <location>
        <begin position="308"/>
        <end position="319"/>
    </location>
</feature>